<dbReference type="RefSeq" id="YP_010780743.1">
    <property type="nucleotide sequence ID" value="NC_075038.1"/>
</dbReference>
<proteinExistence type="predicted"/>
<sequence>MGTTGSYTIIFNGKEITIYSNSDSYPSMLGIGLLKELSELLSIYSIDELISKFEKVNIVNEGSEPTKRDRKNLGKYFNAIDDEWIFLINHPGYLKPILKYKYAVESNLSGYEYTYIIDLDNKLLTCNECKWRIRLSPRSINKFIDNFNKTTEYDSDN</sequence>
<protein>
    <submittedName>
        <fullName evidence="1">Putative ORFan</fullName>
    </submittedName>
</protein>
<dbReference type="GeneID" id="80517434"/>
<name>A0A6N1NFW5_9VIRU</name>
<accession>A0A6N1NFW5</accession>
<dbReference type="KEGG" id="vg:80517434"/>
<evidence type="ECO:0000313" key="1">
    <source>
        <dbReference type="EMBL" id="QKU34125.1"/>
    </source>
</evidence>
<reference evidence="1" key="1">
    <citation type="submission" date="2017-06" db="EMBL/GenBank/DDBJ databases">
        <authorList>
            <person name="Assis F.L."/>
            <person name="Abrahao J.S."/>
            <person name="Silva L."/>
            <person name="Khalil J.B."/>
            <person name="Rodrigues R."/>
            <person name="Silva L.S."/>
            <person name="Boratto P."/>
            <person name="Andrade M."/>
            <person name="Kroon E.G."/>
            <person name="Ribeiro B."/>
            <person name="Bergier I."/>
            <person name="Seligmann H."/>
            <person name="Ghigo E."/>
            <person name="Colson P."/>
            <person name="Levasseur A."/>
            <person name="Raoult D."/>
            <person name="Scola B.L."/>
        </authorList>
    </citation>
    <scope>NUCLEOTIDE SEQUENCE</scope>
    <source>
        <strain evidence="1">Deep ocean</strain>
    </source>
</reference>
<reference evidence="1" key="2">
    <citation type="journal article" date="2018" name="Nat. Commun.">
        <title>Tailed giant Tupanvirus possesses the most complete translational apparatus of the known virosphere.</title>
        <authorList>
            <person name="Abrahao J."/>
            <person name="Silva L."/>
            <person name="Silva L.S."/>
            <person name="Khalil J.Y.B."/>
            <person name="Rodrigues R."/>
            <person name="Arantes T."/>
            <person name="Assis F."/>
            <person name="Boratto P."/>
            <person name="Andrade M."/>
            <person name="Kroon E.G."/>
            <person name="Ribeiro B."/>
            <person name="Bergier I."/>
            <person name="Seligmann H."/>
            <person name="Ghigo E."/>
            <person name="Colson P."/>
            <person name="Levasseur A."/>
            <person name="Kroemer G."/>
            <person name="Raoult D."/>
            <person name="La Scola B."/>
        </authorList>
    </citation>
    <scope>NUCLEOTIDE SEQUENCE [LARGE SCALE GENOMIC DNA]</scope>
    <source>
        <strain evidence="1">Deep ocean</strain>
    </source>
</reference>
<dbReference type="EMBL" id="MF405918">
    <property type="protein sequence ID" value="QKU34125.1"/>
    <property type="molecule type" value="Genomic_DNA"/>
</dbReference>
<organism evidence="1">
    <name type="scientific">Tupanvirus deep ocean</name>
    <dbReference type="NCBI Taxonomy" id="2126984"/>
    <lineage>
        <taxon>Viruses</taxon>
        <taxon>Varidnaviria</taxon>
        <taxon>Bamfordvirae</taxon>
        <taxon>Nucleocytoviricota</taxon>
        <taxon>Megaviricetes</taxon>
        <taxon>Imitervirales</taxon>
        <taxon>Mimiviridae</taxon>
        <taxon>Megamimivirinae</taxon>
        <taxon>Tupanvirus</taxon>
        <taxon>Tupanvirus altamarinense</taxon>
    </lineage>
</organism>